<keyword evidence="1" id="KW-1133">Transmembrane helix</keyword>
<dbReference type="InterPro" id="IPR005543">
    <property type="entry name" value="PASTA_dom"/>
</dbReference>
<feature type="domain" description="PASTA" evidence="2">
    <location>
        <begin position="264"/>
        <end position="329"/>
    </location>
</feature>
<dbReference type="SMART" id="SM00740">
    <property type="entry name" value="PASTA"/>
    <property type="match status" value="4"/>
</dbReference>
<dbReference type="CDD" id="cd06577">
    <property type="entry name" value="PASTA_pknB"/>
    <property type="match status" value="4"/>
</dbReference>
<dbReference type="AlphaFoldDB" id="A0A6J4L326"/>
<protein>
    <submittedName>
        <fullName evidence="3">Serine/threonine protein kinase PrkC, regulator of stationary phase</fullName>
    </submittedName>
</protein>
<feature type="domain" description="PASTA" evidence="2">
    <location>
        <begin position="130"/>
        <end position="197"/>
    </location>
</feature>
<proteinExistence type="predicted"/>
<keyword evidence="3" id="KW-0723">Serine/threonine-protein kinase</keyword>
<dbReference type="GO" id="GO:0004674">
    <property type="term" value="F:protein serine/threonine kinase activity"/>
    <property type="evidence" value="ECO:0007669"/>
    <property type="project" value="UniProtKB-KW"/>
</dbReference>
<name>A0A6J4L326_9ACTN</name>
<dbReference type="EMBL" id="CADCTS010000388">
    <property type="protein sequence ID" value="CAA9322503.1"/>
    <property type="molecule type" value="Genomic_DNA"/>
</dbReference>
<evidence type="ECO:0000256" key="1">
    <source>
        <dbReference type="SAM" id="Phobius"/>
    </source>
</evidence>
<sequence length="329" mass="33878">AVLPPAAFAPPPVVPAAPRPSAADRAAAQRERQARKRRRGWLAVLLVLLLTTLALLAGWYLTEGRFTTAPALTRLSQADAQRVARQAGLDLRVGEAYSESVPRGAVISTQPGPGAKVVDGGQIDAVVSRGPERHPVPTLVGLSREAATAALGNARLSAGEVTESWSDSVPAGTVTKASTAAGTRVKPGTAVALTVSRGPKPVRIADWTGEPADEAVAALRKAGLEIAVTTANSDTVPAGRVVSQDPGPGSGQKGDRVALVRSLGPVLVTVPNVRAMGVRAAEKVMRDAGFKTRVQAAAVNYIGVGFVVSTDPKIRSQAPKGSTITLYVV</sequence>
<feature type="transmembrane region" description="Helical" evidence="1">
    <location>
        <begin position="40"/>
        <end position="61"/>
    </location>
</feature>
<keyword evidence="3" id="KW-0418">Kinase</keyword>
<evidence type="ECO:0000259" key="2">
    <source>
        <dbReference type="PROSITE" id="PS51178"/>
    </source>
</evidence>
<reference evidence="3" key="1">
    <citation type="submission" date="2020-02" db="EMBL/GenBank/DDBJ databases">
        <authorList>
            <person name="Meier V. D."/>
        </authorList>
    </citation>
    <scope>NUCLEOTIDE SEQUENCE</scope>
    <source>
        <strain evidence="3">AVDCRST_MAG48</strain>
    </source>
</reference>
<dbReference type="PROSITE" id="PS51178">
    <property type="entry name" value="PASTA"/>
    <property type="match status" value="4"/>
</dbReference>
<evidence type="ECO:0000313" key="3">
    <source>
        <dbReference type="EMBL" id="CAA9322503.1"/>
    </source>
</evidence>
<feature type="domain" description="PASTA" evidence="2">
    <location>
        <begin position="198"/>
        <end position="263"/>
    </location>
</feature>
<feature type="non-terminal residue" evidence="3">
    <location>
        <position position="1"/>
    </location>
</feature>
<keyword evidence="1" id="KW-0472">Membrane</keyword>
<keyword evidence="1" id="KW-0812">Transmembrane</keyword>
<organism evidence="3">
    <name type="scientific">uncultured Friedmanniella sp</name>
    <dbReference type="NCBI Taxonomy" id="335381"/>
    <lineage>
        <taxon>Bacteria</taxon>
        <taxon>Bacillati</taxon>
        <taxon>Actinomycetota</taxon>
        <taxon>Actinomycetes</taxon>
        <taxon>Propionibacteriales</taxon>
        <taxon>Nocardioidaceae</taxon>
        <taxon>Friedmanniella</taxon>
        <taxon>environmental samples</taxon>
    </lineage>
</organism>
<accession>A0A6J4L326</accession>
<dbReference type="Gene3D" id="3.30.10.20">
    <property type="match status" value="4"/>
</dbReference>
<gene>
    <name evidence="3" type="ORF">AVDCRST_MAG48-2721</name>
</gene>
<keyword evidence="3" id="KW-0808">Transferase</keyword>
<dbReference type="Pfam" id="PF03793">
    <property type="entry name" value="PASTA"/>
    <property type="match status" value="4"/>
</dbReference>
<feature type="domain" description="PASTA" evidence="2">
    <location>
        <begin position="67"/>
        <end position="129"/>
    </location>
</feature>